<feature type="compositionally biased region" description="Basic and acidic residues" evidence="1">
    <location>
        <begin position="83"/>
        <end position="109"/>
    </location>
</feature>
<organism evidence="2 3">
    <name type="scientific">Trametes pubescens</name>
    <name type="common">White-rot fungus</name>
    <dbReference type="NCBI Taxonomy" id="154538"/>
    <lineage>
        <taxon>Eukaryota</taxon>
        <taxon>Fungi</taxon>
        <taxon>Dikarya</taxon>
        <taxon>Basidiomycota</taxon>
        <taxon>Agaricomycotina</taxon>
        <taxon>Agaricomycetes</taxon>
        <taxon>Polyporales</taxon>
        <taxon>Polyporaceae</taxon>
        <taxon>Trametes</taxon>
    </lineage>
</organism>
<reference evidence="2 3" key="1">
    <citation type="submission" date="2016-10" db="EMBL/GenBank/DDBJ databases">
        <title>Genome sequence of the basidiomycete white-rot fungus Trametes pubescens.</title>
        <authorList>
            <person name="Makela M.R."/>
            <person name="Granchi Z."/>
            <person name="Peng M."/>
            <person name="De Vries R.P."/>
            <person name="Grigoriev I."/>
            <person name="Riley R."/>
            <person name="Hilden K."/>
        </authorList>
    </citation>
    <scope>NUCLEOTIDE SEQUENCE [LARGE SCALE GENOMIC DNA]</scope>
    <source>
        <strain evidence="2 3">FBCC735</strain>
    </source>
</reference>
<comment type="caution">
    <text evidence="2">The sequence shown here is derived from an EMBL/GenBank/DDBJ whole genome shotgun (WGS) entry which is preliminary data.</text>
</comment>
<dbReference type="Proteomes" id="UP000184267">
    <property type="component" value="Unassembled WGS sequence"/>
</dbReference>
<evidence type="ECO:0000256" key="1">
    <source>
        <dbReference type="SAM" id="MobiDB-lite"/>
    </source>
</evidence>
<evidence type="ECO:0000313" key="2">
    <source>
        <dbReference type="EMBL" id="OJT04381.1"/>
    </source>
</evidence>
<accession>A0A1M2V9R3</accession>
<protein>
    <submittedName>
        <fullName evidence="2">Uncharacterized protein</fullName>
    </submittedName>
</protein>
<dbReference type="EMBL" id="MNAD01001542">
    <property type="protein sequence ID" value="OJT04381.1"/>
    <property type="molecule type" value="Genomic_DNA"/>
</dbReference>
<evidence type="ECO:0000313" key="3">
    <source>
        <dbReference type="Proteomes" id="UP000184267"/>
    </source>
</evidence>
<feature type="region of interest" description="Disordered" evidence="1">
    <location>
        <begin position="76"/>
        <end position="109"/>
    </location>
</feature>
<dbReference type="AlphaFoldDB" id="A0A1M2V9R3"/>
<gene>
    <name evidence="2" type="ORF">TRAPUB_4896</name>
</gene>
<sequence length="109" mass="12397">MNIWSSDSLSEEPIRMTVPQRPCYSSFKYNLPEFTPLSFRMRNPLMLASMYNSTHGVHDPRPQAMLLVLQGPVRSGLLTQKGRTKDQDQDRTAPEPKGLDQDHGPQRTA</sequence>
<proteinExistence type="predicted"/>
<keyword evidence="3" id="KW-1185">Reference proteome</keyword>
<name>A0A1M2V9R3_TRAPU</name>